<sequence>MPRSGRSLNLREMDSNPPTFDGDIDCVKLNSFLFQFESYFTFIGYDLELDGVTVDLELGQCVRNSAISWYETFMQGPGTPKAWTAMKYALENNFKEPSFQQKIRSALLNIKQRGSYHGYVAKFQEQLRLAPLEPIFAK</sequence>
<organism evidence="2 3">
    <name type="scientific">Phytophthora megakarya</name>
    <dbReference type="NCBI Taxonomy" id="4795"/>
    <lineage>
        <taxon>Eukaryota</taxon>
        <taxon>Sar</taxon>
        <taxon>Stramenopiles</taxon>
        <taxon>Oomycota</taxon>
        <taxon>Peronosporomycetes</taxon>
        <taxon>Peronosporales</taxon>
        <taxon>Peronosporaceae</taxon>
        <taxon>Phytophthora</taxon>
    </lineage>
</organism>
<evidence type="ECO:0000313" key="3">
    <source>
        <dbReference type="Proteomes" id="UP000198211"/>
    </source>
</evidence>
<comment type="caution">
    <text evidence="2">The sequence shown here is derived from an EMBL/GenBank/DDBJ whole genome shotgun (WGS) entry which is preliminary data.</text>
</comment>
<evidence type="ECO:0000259" key="1">
    <source>
        <dbReference type="Pfam" id="PF03732"/>
    </source>
</evidence>
<dbReference type="EMBL" id="NBNE01000606">
    <property type="protein sequence ID" value="OWZ18316.1"/>
    <property type="molecule type" value="Genomic_DNA"/>
</dbReference>
<protein>
    <recommendedName>
        <fullName evidence="1">Retrotransposon gag domain-containing protein</fullName>
    </recommendedName>
</protein>
<feature type="domain" description="Retrotransposon gag" evidence="1">
    <location>
        <begin position="62"/>
        <end position="131"/>
    </location>
</feature>
<dbReference type="OrthoDB" id="125572at2759"/>
<dbReference type="Pfam" id="PF03732">
    <property type="entry name" value="Retrotrans_gag"/>
    <property type="match status" value="1"/>
</dbReference>
<accession>A0A225WKR9</accession>
<dbReference type="InterPro" id="IPR005162">
    <property type="entry name" value="Retrotrans_gag_dom"/>
</dbReference>
<dbReference type="AlphaFoldDB" id="A0A225WKR9"/>
<keyword evidence="3" id="KW-1185">Reference proteome</keyword>
<gene>
    <name evidence="2" type="ORF">PHMEG_0007610</name>
</gene>
<proteinExistence type="predicted"/>
<dbReference type="Proteomes" id="UP000198211">
    <property type="component" value="Unassembled WGS sequence"/>
</dbReference>
<name>A0A225WKR9_9STRA</name>
<reference evidence="3" key="1">
    <citation type="submission" date="2017-03" db="EMBL/GenBank/DDBJ databases">
        <title>Phytopthora megakarya and P. palmivora, two closely related causual agents of cacao black pod achieved similar genome size and gene model numbers by different mechanisms.</title>
        <authorList>
            <person name="Ali S."/>
            <person name="Shao J."/>
            <person name="Larry D.J."/>
            <person name="Kronmiller B."/>
            <person name="Shen D."/>
            <person name="Strem M.D."/>
            <person name="Melnick R.L."/>
            <person name="Guiltinan M.J."/>
            <person name="Tyler B.M."/>
            <person name="Meinhardt L.W."/>
            <person name="Bailey B.A."/>
        </authorList>
    </citation>
    <scope>NUCLEOTIDE SEQUENCE [LARGE SCALE GENOMIC DNA]</scope>
    <source>
        <strain evidence="3">zdho120</strain>
    </source>
</reference>
<evidence type="ECO:0000313" key="2">
    <source>
        <dbReference type="EMBL" id="OWZ18316.1"/>
    </source>
</evidence>